<comment type="caution">
    <text evidence="5">The sequence shown here is derived from an EMBL/GenBank/DDBJ whole genome shotgun (WGS) entry which is preliminary data.</text>
</comment>
<proteinExistence type="inferred from homology"/>
<evidence type="ECO:0000256" key="1">
    <source>
        <dbReference type="ARBA" id="ARBA00006484"/>
    </source>
</evidence>
<keyword evidence="2" id="KW-0560">Oxidoreductase</keyword>
<dbReference type="PROSITE" id="PS00061">
    <property type="entry name" value="ADH_SHORT"/>
    <property type="match status" value="1"/>
</dbReference>
<dbReference type="EMBL" id="JBEYBF010000031">
    <property type="protein sequence ID" value="MEU1955997.1"/>
    <property type="molecule type" value="Genomic_DNA"/>
</dbReference>
<dbReference type="PRINTS" id="PR00080">
    <property type="entry name" value="SDRFAMILY"/>
</dbReference>
<dbReference type="SUPFAM" id="SSF51735">
    <property type="entry name" value="NAD(P)-binding Rossmann-fold domains"/>
    <property type="match status" value="1"/>
</dbReference>
<keyword evidence="6" id="KW-1185">Reference proteome</keyword>
<evidence type="ECO:0000313" key="5">
    <source>
        <dbReference type="EMBL" id="MEU1955997.1"/>
    </source>
</evidence>
<dbReference type="InterPro" id="IPR036291">
    <property type="entry name" value="NAD(P)-bd_dom_sf"/>
</dbReference>
<dbReference type="InterPro" id="IPR020904">
    <property type="entry name" value="Sc_DH/Rdtase_CS"/>
</dbReference>
<dbReference type="RefSeq" id="WP_356959407.1">
    <property type="nucleotide sequence ID" value="NZ_JBEYBD010000028.1"/>
</dbReference>
<evidence type="ECO:0000256" key="3">
    <source>
        <dbReference type="ARBA" id="ARBA00023027"/>
    </source>
</evidence>
<protein>
    <submittedName>
        <fullName evidence="5">Mycofactocin-coupled SDR family oxidoreductase</fullName>
    </submittedName>
</protein>
<organism evidence="5 6">
    <name type="scientific">Nocardia rhamnosiphila</name>
    <dbReference type="NCBI Taxonomy" id="426716"/>
    <lineage>
        <taxon>Bacteria</taxon>
        <taxon>Bacillati</taxon>
        <taxon>Actinomycetota</taxon>
        <taxon>Actinomycetes</taxon>
        <taxon>Mycobacteriales</taxon>
        <taxon>Nocardiaceae</taxon>
        <taxon>Nocardia</taxon>
    </lineage>
</organism>
<comment type="similarity">
    <text evidence="1 4">Belongs to the short-chain dehydrogenases/reductases (SDR) family.</text>
</comment>
<gene>
    <name evidence="5" type="ORF">ABZ510_29595</name>
</gene>
<dbReference type="PRINTS" id="PR00081">
    <property type="entry name" value="GDHRDH"/>
</dbReference>
<sequence length="287" mass="30506">MGLLNGKVAFITGAGRGQGRAHAVTLAKEGADIVAVDVDGDIDTADFPMARESDLKETAAQVGEVGRRIIWKVADVRSQDALDAVVKEGIDTFGKVDIAVANAGIYAHASLLTMTDRQWDEMIDVNLTGVWRTMRAVIPHMVERREGSIVLTSSTNGLVGNANAAHYTAAKHGVLGLMRSAALELGAYRIRVNAVCPGLVDSAMTNWQGMYDRMAGHEGGTREDWVRASQHSTIIAKQGGMPPEQIAKAAAWLAADTNFTMTGHALVVDAGTTEMPGFNPNPNPMGL</sequence>
<dbReference type="CDD" id="cd05233">
    <property type="entry name" value="SDR_c"/>
    <property type="match status" value="1"/>
</dbReference>
<dbReference type="InterPro" id="IPR002347">
    <property type="entry name" value="SDR_fam"/>
</dbReference>
<dbReference type="InterPro" id="IPR023985">
    <property type="entry name" value="SDR_subfam_1"/>
</dbReference>
<dbReference type="Pfam" id="PF00106">
    <property type="entry name" value="adh_short"/>
    <property type="match status" value="1"/>
</dbReference>
<evidence type="ECO:0000256" key="2">
    <source>
        <dbReference type="ARBA" id="ARBA00023002"/>
    </source>
</evidence>
<dbReference type="Gene3D" id="3.40.50.720">
    <property type="entry name" value="NAD(P)-binding Rossmann-like Domain"/>
    <property type="match status" value="1"/>
</dbReference>
<accession>A0ABV2WYP2</accession>
<evidence type="ECO:0000313" key="6">
    <source>
        <dbReference type="Proteomes" id="UP001550628"/>
    </source>
</evidence>
<keyword evidence="3" id="KW-0520">NAD</keyword>
<dbReference type="Proteomes" id="UP001550628">
    <property type="component" value="Unassembled WGS sequence"/>
</dbReference>
<reference evidence="5 6" key="1">
    <citation type="submission" date="2024-06" db="EMBL/GenBank/DDBJ databases">
        <title>The Natural Products Discovery Center: Release of the First 8490 Sequenced Strains for Exploring Actinobacteria Biosynthetic Diversity.</title>
        <authorList>
            <person name="Kalkreuter E."/>
            <person name="Kautsar S.A."/>
            <person name="Yang D."/>
            <person name="Bader C.D."/>
            <person name="Teijaro C.N."/>
            <person name="Fluegel L."/>
            <person name="Davis C.M."/>
            <person name="Simpson J.R."/>
            <person name="Lauterbach L."/>
            <person name="Steele A.D."/>
            <person name="Gui C."/>
            <person name="Meng S."/>
            <person name="Li G."/>
            <person name="Viehrig K."/>
            <person name="Ye F."/>
            <person name="Su P."/>
            <person name="Kiefer A.F."/>
            <person name="Nichols A."/>
            <person name="Cepeda A.J."/>
            <person name="Yan W."/>
            <person name="Fan B."/>
            <person name="Jiang Y."/>
            <person name="Adhikari A."/>
            <person name="Zheng C.-J."/>
            <person name="Schuster L."/>
            <person name="Cowan T.M."/>
            <person name="Smanski M.J."/>
            <person name="Chevrette M.G."/>
            <person name="De Carvalho L.P.S."/>
            <person name="Shen B."/>
        </authorList>
    </citation>
    <scope>NUCLEOTIDE SEQUENCE [LARGE SCALE GENOMIC DNA]</scope>
    <source>
        <strain evidence="5 6">NPDC019708</strain>
    </source>
</reference>
<name>A0ABV2WYP2_9NOCA</name>
<evidence type="ECO:0000256" key="4">
    <source>
        <dbReference type="RuleBase" id="RU000363"/>
    </source>
</evidence>
<dbReference type="PANTHER" id="PTHR42760:SF133">
    <property type="entry name" value="3-OXOACYL-[ACYL-CARRIER-PROTEIN] REDUCTASE"/>
    <property type="match status" value="1"/>
</dbReference>
<dbReference type="NCBIfam" id="TIGR03971">
    <property type="entry name" value="SDR_subfam_1"/>
    <property type="match status" value="1"/>
</dbReference>
<dbReference type="PANTHER" id="PTHR42760">
    <property type="entry name" value="SHORT-CHAIN DEHYDROGENASES/REDUCTASES FAMILY MEMBER"/>
    <property type="match status" value="1"/>
</dbReference>